<keyword evidence="2" id="KW-1185">Reference proteome</keyword>
<evidence type="ECO:0000313" key="1">
    <source>
        <dbReference type="EMBL" id="KZR99205.1"/>
    </source>
</evidence>
<comment type="caution">
    <text evidence="1">The sequence shown here is derived from an EMBL/GenBank/DDBJ whole genome shotgun (WGS) entry which is preliminary data.</text>
</comment>
<dbReference type="AlphaFoldDB" id="A0A164GPU6"/>
<reference evidence="1 2" key="1">
    <citation type="submission" date="2016-03" db="EMBL/GenBank/DDBJ databases">
        <title>EvidentialGene: Evidence-directed Construction of Genes on Genomes.</title>
        <authorList>
            <person name="Gilbert D.G."/>
            <person name="Choi J.-H."/>
            <person name="Mockaitis K."/>
            <person name="Colbourne J."/>
            <person name="Pfrender M."/>
        </authorList>
    </citation>
    <scope>NUCLEOTIDE SEQUENCE [LARGE SCALE GENOMIC DNA]</scope>
    <source>
        <strain evidence="1 2">Xinb3</strain>
        <tissue evidence="1">Complete organism</tissue>
    </source>
</reference>
<dbReference type="Proteomes" id="UP000076858">
    <property type="component" value="Unassembled WGS sequence"/>
</dbReference>
<evidence type="ECO:0000313" key="2">
    <source>
        <dbReference type="Proteomes" id="UP000076858"/>
    </source>
</evidence>
<feature type="non-terminal residue" evidence="1">
    <location>
        <position position="1"/>
    </location>
</feature>
<organism evidence="1 2">
    <name type="scientific">Daphnia magna</name>
    <dbReference type="NCBI Taxonomy" id="35525"/>
    <lineage>
        <taxon>Eukaryota</taxon>
        <taxon>Metazoa</taxon>
        <taxon>Ecdysozoa</taxon>
        <taxon>Arthropoda</taxon>
        <taxon>Crustacea</taxon>
        <taxon>Branchiopoda</taxon>
        <taxon>Diplostraca</taxon>
        <taxon>Cladocera</taxon>
        <taxon>Anomopoda</taxon>
        <taxon>Daphniidae</taxon>
        <taxon>Daphnia</taxon>
    </lineage>
</organism>
<dbReference type="EMBL" id="LRGB01014391">
    <property type="protein sequence ID" value="KZR99205.1"/>
    <property type="molecule type" value="Genomic_DNA"/>
</dbReference>
<sequence>SKFYTKVHSRRSLLLPIKAEVVPLDGATALLDDAEGCPAVGVDRCSKERLSVATVNSCVGFQKMKTSLLTLTAVASVSGIQNAADPAITRR</sequence>
<accession>A0A164GPU6</accession>
<gene>
    <name evidence="1" type="ORF">APZ42_005027</name>
</gene>
<name>A0A164GPU6_9CRUS</name>
<proteinExistence type="predicted"/>
<protein>
    <submittedName>
        <fullName evidence="1">Uncharacterized protein</fullName>
    </submittedName>
</protein>